<evidence type="ECO:0000313" key="1">
    <source>
        <dbReference type="EMBL" id="CAI6338996.1"/>
    </source>
</evidence>
<dbReference type="EMBL" id="CAOQHR010000008">
    <property type="protein sequence ID" value="CAI6338996.1"/>
    <property type="molecule type" value="Genomic_DNA"/>
</dbReference>
<dbReference type="Proteomes" id="UP001152607">
    <property type="component" value="Unassembled WGS sequence"/>
</dbReference>
<keyword evidence="2" id="KW-1185">Reference proteome</keyword>
<protein>
    <submittedName>
        <fullName evidence="1">Uncharacterized protein</fullName>
    </submittedName>
</protein>
<sequence length="48" mass="5681">MESCVCPMTRGDVRRRRACARAHTRYARYDDWNGLIFYARIGMGGFHR</sequence>
<gene>
    <name evidence="1" type="ORF">PDIGIT_LOCUS12133</name>
</gene>
<evidence type="ECO:0000313" key="2">
    <source>
        <dbReference type="Proteomes" id="UP001152607"/>
    </source>
</evidence>
<accession>A0A9W4UQ79</accession>
<dbReference type="AlphaFoldDB" id="A0A9W4UQ79"/>
<name>A0A9W4UQ79_9PLEO</name>
<organism evidence="1 2">
    <name type="scientific">Periconia digitata</name>
    <dbReference type="NCBI Taxonomy" id="1303443"/>
    <lineage>
        <taxon>Eukaryota</taxon>
        <taxon>Fungi</taxon>
        <taxon>Dikarya</taxon>
        <taxon>Ascomycota</taxon>
        <taxon>Pezizomycotina</taxon>
        <taxon>Dothideomycetes</taxon>
        <taxon>Pleosporomycetidae</taxon>
        <taxon>Pleosporales</taxon>
        <taxon>Massarineae</taxon>
        <taxon>Periconiaceae</taxon>
        <taxon>Periconia</taxon>
    </lineage>
</organism>
<proteinExistence type="predicted"/>
<comment type="caution">
    <text evidence="1">The sequence shown here is derived from an EMBL/GenBank/DDBJ whole genome shotgun (WGS) entry which is preliminary data.</text>
</comment>
<reference evidence="1" key="1">
    <citation type="submission" date="2023-01" db="EMBL/GenBank/DDBJ databases">
        <authorList>
            <person name="Van Ghelder C."/>
            <person name="Rancurel C."/>
        </authorList>
    </citation>
    <scope>NUCLEOTIDE SEQUENCE</scope>
    <source>
        <strain evidence="1">CNCM I-4278</strain>
    </source>
</reference>